<reference evidence="1" key="1">
    <citation type="submission" date="2018-02" db="EMBL/GenBank/DDBJ databases">
        <title>Rhizophora mucronata_Transcriptome.</title>
        <authorList>
            <person name="Meera S.P."/>
            <person name="Sreeshan A."/>
            <person name="Augustine A."/>
        </authorList>
    </citation>
    <scope>NUCLEOTIDE SEQUENCE</scope>
    <source>
        <tissue evidence="1">Leaf</tissue>
    </source>
</reference>
<evidence type="ECO:0000313" key="1">
    <source>
        <dbReference type="EMBL" id="MBW96838.1"/>
    </source>
</evidence>
<dbReference type="AlphaFoldDB" id="A0A2P2JTP3"/>
<accession>A0A2P2JTP3</accession>
<dbReference type="EMBL" id="GGEC01016355">
    <property type="protein sequence ID" value="MBW96838.1"/>
    <property type="molecule type" value="Transcribed_RNA"/>
</dbReference>
<sequence length="81" mass="9565">MGATPASPPIGELHQQDFHCFLSYHLLQQHRLCYQLLYKGQEDHQDHQNPEELKMSQLQQSRMPIFASLFWSFAGRDHEQI</sequence>
<protein>
    <submittedName>
        <fullName evidence="1">Putative GTP-binding protein At5g64813 isoform X3</fullName>
    </submittedName>
</protein>
<proteinExistence type="predicted"/>
<organism evidence="1">
    <name type="scientific">Rhizophora mucronata</name>
    <name type="common">Asiatic mangrove</name>
    <dbReference type="NCBI Taxonomy" id="61149"/>
    <lineage>
        <taxon>Eukaryota</taxon>
        <taxon>Viridiplantae</taxon>
        <taxon>Streptophyta</taxon>
        <taxon>Embryophyta</taxon>
        <taxon>Tracheophyta</taxon>
        <taxon>Spermatophyta</taxon>
        <taxon>Magnoliopsida</taxon>
        <taxon>eudicotyledons</taxon>
        <taxon>Gunneridae</taxon>
        <taxon>Pentapetalae</taxon>
        <taxon>rosids</taxon>
        <taxon>fabids</taxon>
        <taxon>Malpighiales</taxon>
        <taxon>Rhizophoraceae</taxon>
        <taxon>Rhizophora</taxon>
    </lineage>
</organism>
<name>A0A2P2JTP3_RHIMU</name>